<dbReference type="SUPFAM" id="SSF161111">
    <property type="entry name" value="Cation efflux protein transmembrane domain-like"/>
    <property type="match status" value="1"/>
</dbReference>
<dbReference type="GO" id="GO:0016020">
    <property type="term" value="C:membrane"/>
    <property type="evidence" value="ECO:0007669"/>
    <property type="project" value="UniProtKB-SubCell"/>
</dbReference>
<dbReference type="EMBL" id="CAXDID020000145">
    <property type="protein sequence ID" value="CAL6040420.1"/>
    <property type="molecule type" value="Genomic_DNA"/>
</dbReference>
<dbReference type="SUPFAM" id="SSF160240">
    <property type="entry name" value="Cation efflux protein cytoplasmic domain-like"/>
    <property type="match status" value="1"/>
</dbReference>
<dbReference type="InterPro" id="IPR058533">
    <property type="entry name" value="Cation_efflux_TM"/>
</dbReference>
<dbReference type="PANTHER" id="PTHR43840">
    <property type="entry name" value="MITOCHONDRIAL METAL TRANSPORTER 1-RELATED"/>
    <property type="match status" value="1"/>
</dbReference>
<comment type="subcellular location">
    <subcellularLocation>
        <location evidence="1">Membrane</location>
        <topology evidence="1">Multi-pass membrane protein</topology>
    </subcellularLocation>
</comment>
<keyword evidence="4 6" id="KW-1133">Transmembrane helix</keyword>
<proteinExistence type="predicted"/>
<evidence type="ECO:0000256" key="3">
    <source>
        <dbReference type="ARBA" id="ARBA00022692"/>
    </source>
</evidence>
<evidence type="ECO:0000256" key="6">
    <source>
        <dbReference type="SAM" id="Phobius"/>
    </source>
</evidence>
<protein>
    <submittedName>
        <fullName evidence="8">Cation efflux family protein</fullName>
    </submittedName>
    <submittedName>
        <fullName evidence="9">Cation_efflux family protein</fullName>
    </submittedName>
</protein>
<feature type="transmembrane region" description="Helical" evidence="6">
    <location>
        <begin position="299"/>
        <end position="326"/>
    </location>
</feature>
<keyword evidence="2" id="KW-0813">Transport</keyword>
<feature type="transmembrane region" description="Helical" evidence="6">
    <location>
        <begin position="373"/>
        <end position="391"/>
    </location>
</feature>
<dbReference type="InterPro" id="IPR027469">
    <property type="entry name" value="Cation_efflux_TMD_sf"/>
</dbReference>
<dbReference type="InterPro" id="IPR036837">
    <property type="entry name" value="Cation_efflux_CTD_sf"/>
</dbReference>
<reference evidence="9 10" key="2">
    <citation type="submission" date="2024-07" db="EMBL/GenBank/DDBJ databases">
        <authorList>
            <person name="Akdeniz Z."/>
        </authorList>
    </citation>
    <scope>NUCLEOTIDE SEQUENCE [LARGE SCALE GENOMIC DNA]</scope>
</reference>
<feature type="transmembrane region" description="Helical" evidence="6">
    <location>
        <begin position="179"/>
        <end position="201"/>
    </location>
</feature>
<dbReference type="AlphaFoldDB" id="A0AA86Q0V9"/>
<keyword evidence="10" id="KW-1185">Reference proteome</keyword>
<gene>
    <name evidence="8" type="ORF">HINF_LOCUS35138</name>
    <name evidence="9" type="ORF">HINF_LOCUS38327</name>
</gene>
<evidence type="ECO:0000256" key="4">
    <source>
        <dbReference type="ARBA" id="ARBA00022989"/>
    </source>
</evidence>
<evidence type="ECO:0000313" key="10">
    <source>
        <dbReference type="Proteomes" id="UP001642409"/>
    </source>
</evidence>
<evidence type="ECO:0000259" key="7">
    <source>
        <dbReference type="Pfam" id="PF01545"/>
    </source>
</evidence>
<evidence type="ECO:0000256" key="1">
    <source>
        <dbReference type="ARBA" id="ARBA00004141"/>
    </source>
</evidence>
<evidence type="ECO:0000313" key="9">
    <source>
        <dbReference type="EMBL" id="CAL6040420.1"/>
    </source>
</evidence>
<dbReference type="EMBL" id="CATOUU010000776">
    <property type="protein sequence ID" value="CAI9947493.1"/>
    <property type="molecule type" value="Genomic_DNA"/>
</dbReference>
<dbReference type="InterPro" id="IPR050291">
    <property type="entry name" value="CDF_Transporter"/>
</dbReference>
<dbReference type="PANTHER" id="PTHR43840:SF13">
    <property type="entry name" value="CATION EFFLUX PROTEIN CYTOPLASMIC DOMAIN-CONTAINING PROTEIN"/>
    <property type="match status" value="1"/>
</dbReference>
<evidence type="ECO:0000256" key="2">
    <source>
        <dbReference type="ARBA" id="ARBA00022448"/>
    </source>
</evidence>
<accession>A0AA86Q0V9</accession>
<keyword evidence="3 6" id="KW-0812">Transmembrane</keyword>
<feature type="domain" description="Cation efflux protein transmembrane" evidence="7">
    <location>
        <begin position="258"/>
        <end position="397"/>
    </location>
</feature>
<name>A0AA86Q0V9_9EUKA</name>
<dbReference type="Pfam" id="PF01545">
    <property type="entry name" value="Cation_efflux"/>
    <property type="match status" value="1"/>
</dbReference>
<dbReference type="Proteomes" id="UP001642409">
    <property type="component" value="Unassembled WGS sequence"/>
</dbReference>
<feature type="transmembrane region" description="Helical" evidence="6">
    <location>
        <begin position="207"/>
        <end position="228"/>
    </location>
</feature>
<dbReference type="GO" id="GO:0008324">
    <property type="term" value="F:monoatomic cation transmembrane transporter activity"/>
    <property type="evidence" value="ECO:0007669"/>
    <property type="project" value="InterPro"/>
</dbReference>
<evidence type="ECO:0000256" key="5">
    <source>
        <dbReference type="ARBA" id="ARBA00023136"/>
    </source>
</evidence>
<comment type="caution">
    <text evidence="8">The sequence shown here is derived from an EMBL/GenBank/DDBJ whole genome shotgun (WGS) entry which is preliminary data.</text>
</comment>
<dbReference type="Gene3D" id="1.20.1510.10">
    <property type="entry name" value="Cation efflux protein transmembrane domain"/>
    <property type="match status" value="1"/>
</dbReference>
<sequence length="487" mass="55450">MSSESLVKDSNQMCYTDNILANPNINNQNEQISQKFPKMPIQYNTIYNDINKQQQYQICRYCNCNLKGDDSDSVQPDYELCPHLQNLEFKTFYEELPLRLAHLDSVNPVSIQNIKKNLFLKALSMLEPCELQQTQSTTASIPQAQCHIYKDLYNMFPAQWESHFDPVVKIDNSKRNGRIMILVSFVASFVLLTVNLIAMLVSNSMSILVTVMDLFLDIISGIILIVSIKRTRFGIQPGKYQQTLYHNNPTNIQYVFAQRYESLGVLSYSCIKGICSVILASKCFSQILRVISGMSEDVVFGYVPMGIVIFTIFLKLAICIGCHIAAKQNPLEQDAILAYRDDSRNDVMSNSLVLISAMLSSNLKGMWGLCDPIFSIMISIYIFLNWTGSAINQMKQLSGHVEEEKIVEDLLMRLIHQFRPDIKEVQSFIGYQSGQQTVLEMTLKVNDKTTLQEARTLSLYIQSCYEGELGIERCHVQVEGESHTNEF</sequence>
<reference evidence="8" key="1">
    <citation type="submission" date="2023-06" db="EMBL/GenBank/DDBJ databases">
        <authorList>
            <person name="Kurt Z."/>
        </authorList>
    </citation>
    <scope>NUCLEOTIDE SEQUENCE</scope>
</reference>
<evidence type="ECO:0000313" key="8">
    <source>
        <dbReference type="EMBL" id="CAI9947493.1"/>
    </source>
</evidence>
<organism evidence="8">
    <name type="scientific">Hexamita inflata</name>
    <dbReference type="NCBI Taxonomy" id="28002"/>
    <lineage>
        <taxon>Eukaryota</taxon>
        <taxon>Metamonada</taxon>
        <taxon>Diplomonadida</taxon>
        <taxon>Hexamitidae</taxon>
        <taxon>Hexamitinae</taxon>
        <taxon>Hexamita</taxon>
    </lineage>
</organism>
<keyword evidence="5 6" id="KW-0472">Membrane</keyword>